<dbReference type="EMBL" id="ML978732">
    <property type="protein sequence ID" value="KAF2085236.1"/>
    <property type="molecule type" value="Genomic_DNA"/>
</dbReference>
<feature type="compositionally biased region" description="Polar residues" evidence="2">
    <location>
        <begin position="288"/>
        <end position="302"/>
    </location>
</feature>
<accession>A0A9P4HTA4</accession>
<gene>
    <name evidence="3" type="ORF">K490DRAFT_67885</name>
</gene>
<feature type="region of interest" description="Disordered" evidence="2">
    <location>
        <begin position="88"/>
        <end position="151"/>
    </location>
</feature>
<evidence type="ECO:0000256" key="1">
    <source>
        <dbReference type="SAM" id="Coils"/>
    </source>
</evidence>
<organism evidence="3 4">
    <name type="scientific">Saccharata proteae CBS 121410</name>
    <dbReference type="NCBI Taxonomy" id="1314787"/>
    <lineage>
        <taxon>Eukaryota</taxon>
        <taxon>Fungi</taxon>
        <taxon>Dikarya</taxon>
        <taxon>Ascomycota</taxon>
        <taxon>Pezizomycotina</taxon>
        <taxon>Dothideomycetes</taxon>
        <taxon>Dothideomycetes incertae sedis</taxon>
        <taxon>Botryosphaeriales</taxon>
        <taxon>Saccharataceae</taxon>
        <taxon>Saccharata</taxon>
    </lineage>
</organism>
<protein>
    <recommendedName>
        <fullName evidence="5">RRM domain-containing protein</fullName>
    </recommendedName>
</protein>
<sequence length="536" mass="61019">AELNKANQEATARKLAEDKAREKLPKGEIAIFAAKLTKGLQAAGARKLEKEKAREKQREKADRVSLMFEQDDDEGELMRLKERYEAEQLRRQKMQDERREDERLEAEHSEAELRRVEMEKQEQDREEAELRESERVKTEKETARKEAARKDLARRRAEVKVALELLERKEEDDLLAIQGQQLEAKTKLSELSQLLTESAEKIATCETETDATMEKLDRLRDEKTEAESVQVDLKSQIQQLTDQLTNLSVEGEEVAFRFSDAYAKLEASLPQQIDDDVAHNTIVGAASPNGQRMSALKPSNSTIEKEEPVNKTAAAFKNPLGTDAERKNVEVGEDKLHFTAWPAAQPRRQLGDPKRQVKLTNLPINSTCTDVCSIIWGGRLERIDYSPGNNFAWVTFMRGEDCAKYYMDTSNGIEYPGQPDRTVWVEMGDPLPVGEMIRGFYDSDFSRCVRAVGVDADWKESTLNYLAAGTNRKVEKVILGANPVGQLRVVEFRFTNIQDAVRFKMELDHDIDWEHCTVYYSPDTCEQNSAVHTGVD</sequence>
<feature type="non-terminal residue" evidence="3">
    <location>
        <position position="1"/>
    </location>
</feature>
<dbReference type="Proteomes" id="UP000799776">
    <property type="component" value="Unassembled WGS sequence"/>
</dbReference>
<evidence type="ECO:0000313" key="3">
    <source>
        <dbReference type="EMBL" id="KAF2085236.1"/>
    </source>
</evidence>
<proteinExistence type="predicted"/>
<reference evidence="3" key="1">
    <citation type="journal article" date="2020" name="Stud. Mycol.">
        <title>101 Dothideomycetes genomes: a test case for predicting lifestyles and emergence of pathogens.</title>
        <authorList>
            <person name="Haridas S."/>
            <person name="Albert R."/>
            <person name="Binder M."/>
            <person name="Bloem J."/>
            <person name="Labutti K."/>
            <person name="Salamov A."/>
            <person name="Andreopoulos B."/>
            <person name="Baker S."/>
            <person name="Barry K."/>
            <person name="Bills G."/>
            <person name="Bluhm B."/>
            <person name="Cannon C."/>
            <person name="Castanera R."/>
            <person name="Culley D."/>
            <person name="Daum C."/>
            <person name="Ezra D."/>
            <person name="Gonzalez J."/>
            <person name="Henrissat B."/>
            <person name="Kuo A."/>
            <person name="Liang C."/>
            <person name="Lipzen A."/>
            <person name="Lutzoni F."/>
            <person name="Magnuson J."/>
            <person name="Mondo S."/>
            <person name="Nolan M."/>
            <person name="Ohm R."/>
            <person name="Pangilinan J."/>
            <person name="Park H.-J."/>
            <person name="Ramirez L."/>
            <person name="Alfaro M."/>
            <person name="Sun H."/>
            <person name="Tritt A."/>
            <person name="Yoshinaga Y."/>
            <person name="Zwiers L.-H."/>
            <person name="Turgeon B."/>
            <person name="Goodwin S."/>
            <person name="Spatafora J."/>
            <person name="Crous P."/>
            <person name="Grigoriev I."/>
        </authorList>
    </citation>
    <scope>NUCLEOTIDE SEQUENCE</scope>
    <source>
        <strain evidence="3">CBS 121410</strain>
    </source>
</reference>
<feature type="region of interest" description="Disordered" evidence="2">
    <location>
        <begin position="44"/>
        <end position="76"/>
    </location>
</feature>
<keyword evidence="1" id="KW-0175">Coiled coil</keyword>
<feature type="compositionally biased region" description="Basic and acidic residues" evidence="2">
    <location>
        <begin position="46"/>
        <end position="63"/>
    </location>
</feature>
<dbReference type="AlphaFoldDB" id="A0A9P4HTA4"/>
<feature type="coiled-coil region" evidence="1">
    <location>
        <begin position="202"/>
        <end position="250"/>
    </location>
</feature>
<name>A0A9P4HTA4_9PEZI</name>
<evidence type="ECO:0008006" key="5">
    <source>
        <dbReference type="Google" id="ProtNLM"/>
    </source>
</evidence>
<evidence type="ECO:0000256" key="2">
    <source>
        <dbReference type="SAM" id="MobiDB-lite"/>
    </source>
</evidence>
<feature type="region of interest" description="Disordered" evidence="2">
    <location>
        <begin position="288"/>
        <end position="308"/>
    </location>
</feature>
<dbReference type="OrthoDB" id="422086at2759"/>
<keyword evidence="4" id="KW-1185">Reference proteome</keyword>
<evidence type="ECO:0000313" key="4">
    <source>
        <dbReference type="Proteomes" id="UP000799776"/>
    </source>
</evidence>
<comment type="caution">
    <text evidence="3">The sequence shown here is derived from an EMBL/GenBank/DDBJ whole genome shotgun (WGS) entry which is preliminary data.</text>
</comment>